<dbReference type="GO" id="GO:0003677">
    <property type="term" value="F:DNA binding"/>
    <property type="evidence" value="ECO:0007669"/>
    <property type="project" value="UniProtKB-KW"/>
</dbReference>
<feature type="non-terminal residue" evidence="5">
    <location>
        <position position="1"/>
    </location>
</feature>
<dbReference type="InterPro" id="IPR013498">
    <property type="entry name" value="Topo_IA_Znf"/>
</dbReference>
<dbReference type="Gene3D" id="2.70.20.10">
    <property type="entry name" value="Topoisomerase I, domain 3"/>
    <property type="match status" value="1"/>
</dbReference>
<organism evidence="5">
    <name type="scientific">marine sediment metagenome</name>
    <dbReference type="NCBI Taxonomy" id="412755"/>
    <lineage>
        <taxon>unclassified sequences</taxon>
        <taxon>metagenomes</taxon>
        <taxon>ecological metagenomes</taxon>
    </lineage>
</organism>
<dbReference type="GO" id="GO:0006265">
    <property type="term" value="P:DNA topological change"/>
    <property type="evidence" value="ECO:0007669"/>
    <property type="project" value="InterPro"/>
</dbReference>
<reference evidence="5" key="1">
    <citation type="journal article" date="2014" name="Front. Microbiol.">
        <title>High frequency of phylogenetically diverse reductive dehalogenase-homologous genes in deep subseafloor sedimentary metagenomes.</title>
        <authorList>
            <person name="Kawai M."/>
            <person name="Futagami T."/>
            <person name="Toyoda A."/>
            <person name="Takaki Y."/>
            <person name="Nishi S."/>
            <person name="Hori S."/>
            <person name="Arai W."/>
            <person name="Tsubouchi T."/>
            <person name="Morono Y."/>
            <person name="Uchiyama I."/>
            <person name="Ito T."/>
            <person name="Fujiyama A."/>
            <person name="Inagaki F."/>
            <person name="Takami H."/>
        </authorList>
    </citation>
    <scope>NUCLEOTIDE SEQUENCE</scope>
    <source>
        <strain evidence="5">Expedition CK06-06</strain>
    </source>
</reference>
<feature type="non-terminal residue" evidence="5">
    <location>
        <position position="297"/>
    </location>
</feature>
<dbReference type="Gene3D" id="1.10.290.10">
    <property type="entry name" value="Topoisomerase I, domain 4"/>
    <property type="match status" value="1"/>
</dbReference>
<dbReference type="PANTHER" id="PTHR42785:SF1">
    <property type="entry name" value="DNA TOPOISOMERASE"/>
    <property type="match status" value="1"/>
</dbReference>
<protein>
    <recommendedName>
        <fullName evidence="4">Topo IA-type catalytic domain-containing protein</fullName>
    </recommendedName>
</protein>
<dbReference type="AlphaFoldDB" id="X1ANN0"/>
<dbReference type="PANTHER" id="PTHR42785">
    <property type="entry name" value="DNA TOPOISOMERASE, TYPE IA, CORE"/>
    <property type="match status" value="1"/>
</dbReference>
<dbReference type="InterPro" id="IPR013825">
    <property type="entry name" value="Topo_IA_cen_sub2"/>
</dbReference>
<dbReference type="InterPro" id="IPR013824">
    <property type="entry name" value="Topo_IA_cen_sub1"/>
</dbReference>
<gene>
    <name evidence="5" type="ORF">S01H4_34030</name>
</gene>
<feature type="domain" description="Topo IA-type catalytic" evidence="4">
    <location>
        <begin position="1"/>
        <end position="242"/>
    </location>
</feature>
<dbReference type="InterPro" id="IPR013826">
    <property type="entry name" value="Topo_IA_cen_sub3"/>
</dbReference>
<dbReference type="PROSITE" id="PS52039">
    <property type="entry name" value="TOPO_IA_2"/>
    <property type="match status" value="1"/>
</dbReference>
<proteinExistence type="predicted"/>
<sequence length="297" mass="34183">PQFVPPHARSFIRRVKGAQEAHEAIRPTKIRREPSLVKPYLNASQFKLYELIWKRMVASQMSAALFDNTTVDIEARCPDSRTDYLFRASSSVNTFPGFTILYTEGRDEAEEKKEPPLPYLEKGDELKLIELFPEQHFTQPPPRFTEATLIKMLEQWGIGRPSTYAPILSTIQGREYVTKTKGSFQPTELGFVVNDLLSQYFPDIVDINFTARMEEELDEIVSENREWVHVVQDFYTPFEKSLQNATQLMEKVKLPDELTEEVCPECGKPLAIKMGRYGKFLACSGYPGCKYTKSYQL</sequence>
<evidence type="ECO:0000256" key="1">
    <source>
        <dbReference type="ARBA" id="ARBA00023029"/>
    </source>
</evidence>
<dbReference type="EMBL" id="BART01017975">
    <property type="protein sequence ID" value="GAG84314.1"/>
    <property type="molecule type" value="Genomic_DNA"/>
</dbReference>
<accession>X1ANN0</accession>
<dbReference type="GO" id="GO:0005694">
    <property type="term" value="C:chromosome"/>
    <property type="evidence" value="ECO:0007669"/>
    <property type="project" value="InterPro"/>
</dbReference>
<dbReference type="InterPro" id="IPR013497">
    <property type="entry name" value="Topo_IA_cen"/>
</dbReference>
<dbReference type="SMART" id="SM00437">
    <property type="entry name" value="TOP1Ac"/>
    <property type="match status" value="1"/>
</dbReference>
<keyword evidence="2" id="KW-0238">DNA-binding</keyword>
<dbReference type="SUPFAM" id="SSF56712">
    <property type="entry name" value="Prokaryotic type I DNA topoisomerase"/>
    <property type="match status" value="1"/>
</dbReference>
<dbReference type="InterPro" id="IPR023405">
    <property type="entry name" value="Topo_IA_core_domain"/>
</dbReference>
<comment type="caution">
    <text evidence="5">The sequence shown here is derived from an EMBL/GenBank/DDBJ whole genome shotgun (WGS) entry which is preliminary data.</text>
</comment>
<dbReference type="Gene3D" id="3.30.65.10">
    <property type="entry name" value="Bacterial Topoisomerase I, domain 1"/>
    <property type="match status" value="1"/>
</dbReference>
<dbReference type="Pfam" id="PF01131">
    <property type="entry name" value="Topoisom_bac"/>
    <property type="match status" value="1"/>
</dbReference>
<name>X1ANN0_9ZZZZ</name>
<dbReference type="Pfam" id="PF01396">
    <property type="entry name" value="Zn_ribbon_Top1"/>
    <property type="match status" value="1"/>
</dbReference>
<evidence type="ECO:0000313" key="5">
    <source>
        <dbReference type="EMBL" id="GAG84314.1"/>
    </source>
</evidence>
<evidence type="ECO:0000259" key="4">
    <source>
        <dbReference type="PROSITE" id="PS52039"/>
    </source>
</evidence>
<dbReference type="GO" id="GO:0003917">
    <property type="term" value="F:DNA topoisomerase type I (single strand cut, ATP-independent) activity"/>
    <property type="evidence" value="ECO:0007669"/>
    <property type="project" value="InterPro"/>
</dbReference>
<keyword evidence="3" id="KW-0413">Isomerase</keyword>
<dbReference type="InterPro" id="IPR003602">
    <property type="entry name" value="Topo_IA_DNA-bd_dom"/>
</dbReference>
<dbReference type="InterPro" id="IPR000380">
    <property type="entry name" value="Topo_IA"/>
</dbReference>
<evidence type="ECO:0000256" key="3">
    <source>
        <dbReference type="ARBA" id="ARBA00023235"/>
    </source>
</evidence>
<dbReference type="Gene3D" id="1.10.460.10">
    <property type="entry name" value="Topoisomerase I, domain 2"/>
    <property type="match status" value="1"/>
</dbReference>
<keyword evidence="1" id="KW-0799">Topoisomerase</keyword>
<dbReference type="CDD" id="cd00186">
    <property type="entry name" value="TOP1Ac"/>
    <property type="match status" value="1"/>
</dbReference>
<dbReference type="SUPFAM" id="SSF57783">
    <property type="entry name" value="Zinc beta-ribbon"/>
    <property type="match status" value="1"/>
</dbReference>
<dbReference type="PRINTS" id="PR00417">
    <property type="entry name" value="PRTPISMRASEI"/>
</dbReference>
<evidence type="ECO:0000256" key="2">
    <source>
        <dbReference type="ARBA" id="ARBA00023125"/>
    </source>
</evidence>